<keyword evidence="2" id="KW-1185">Reference proteome</keyword>
<evidence type="ECO:0000313" key="2">
    <source>
        <dbReference type="Proteomes" id="UP000257109"/>
    </source>
</evidence>
<dbReference type="Gene3D" id="2.40.70.10">
    <property type="entry name" value="Acid Proteases"/>
    <property type="match status" value="1"/>
</dbReference>
<dbReference type="Proteomes" id="UP000257109">
    <property type="component" value="Unassembled WGS sequence"/>
</dbReference>
<dbReference type="EMBL" id="QJKJ01003536">
    <property type="protein sequence ID" value="RDX97977.1"/>
    <property type="molecule type" value="Genomic_DNA"/>
</dbReference>
<evidence type="ECO:0000313" key="1">
    <source>
        <dbReference type="EMBL" id="RDX97977.1"/>
    </source>
</evidence>
<proteinExistence type="predicted"/>
<dbReference type="PANTHER" id="PTHR33067:SF9">
    <property type="entry name" value="RNA-DIRECTED DNA POLYMERASE"/>
    <property type="match status" value="1"/>
</dbReference>
<name>A0A371H5C7_MUCPR</name>
<organism evidence="1 2">
    <name type="scientific">Mucuna pruriens</name>
    <name type="common">Velvet bean</name>
    <name type="synonym">Dolichos pruriens</name>
    <dbReference type="NCBI Taxonomy" id="157652"/>
    <lineage>
        <taxon>Eukaryota</taxon>
        <taxon>Viridiplantae</taxon>
        <taxon>Streptophyta</taxon>
        <taxon>Embryophyta</taxon>
        <taxon>Tracheophyta</taxon>
        <taxon>Spermatophyta</taxon>
        <taxon>Magnoliopsida</taxon>
        <taxon>eudicotyledons</taxon>
        <taxon>Gunneridae</taxon>
        <taxon>Pentapetalae</taxon>
        <taxon>rosids</taxon>
        <taxon>fabids</taxon>
        <taxon>Fabales</taxon>
        <taxon>Fabaceae</taxon>
        <taxon>Papilionoideae</taxon>
        <taxon>50 kb inversion clade</taxon>
        <taxon>NPAAA clade</taxon>
        <taxon>indigoferoid/millettioid clade</taxon>
        <taxon>Phaseoleae</taxon>
        <taxon>Mucuna</taxon>
    </lineage>
</organism>
<reference evidence="1" key="1">
    <citation type="submission" date="2018-05" db="EMBL/GenBank/DDBJ databases">
        <title>Draft genome of Mucuna pruriens seed.</title>
        <authorList>
            <person name="Nnadi N.E."/>
            <person name="Vos R."/>
            <person name="Hasami M.H."/>
            <person name="Devisetty U.K."/>
            <person name="Aguiy J.C."/>
        </authorList>
    </citation>
    <scope>NUCLEOTIDE SEQUENCE [LARGE SCALE GENOMIC DNA]</scope>
    <source>
        <strain evidence="1">JCA_2017</strain>
    </source>
</reference>
<sequence length="218" mass="24294">MEDLILQFQQNITATIQDLKIHMGQMANTVSQMELPQSVASLPTPQPIIVEVELGATDVPLPFLNRAAMAKRFEIDEDLLNLFRKVKINIPLLDAIKQIPKYAKFLKELCVHKRRKMKGTVEMGGVVSSLVQNEDTRSGIQRILPKTCSDPGIFGVPCIIGGKIFTNAILNLGASINVMPTSIYESLNLRDFEPTRMEVQLANQSVLRPLDVLEDILV</sequence>
<dbReference type="AlphaFoldDB" id="A0A371H5C7"/>
<comment type="caution">
    <text evidence="1">The sequence shown here is derived from an EMBL/GenBank/DDBJ whole genome shotgun (WGS) entry which is preliminary data.</text>
</comment>
<protein>
    <recommendedName>
        <fullName evidence="3">Aspartic peptidase DDI1-type domain-containing protein</fullName>
    </recommendedName>
</protein>
<gene>
    <name evidence="1" type="ORF">CR513_19166</name>
</gene>
<feature type="non-terminal residue" evidence="1">
    <location>
        <position position="1"/>
    </location>
</feature>
<dbReference type="InterPro" id="IPR021109">
    <property type="entry name" value="Peptidase_aspartic_dom_sf"/>
</dbReference>
<accession>A0A371H5C7</accession>
<dbReference type="OrthoDB" id="1305902at2759"/>
<evidence type="ECO:0008006" key="3">
    <source>
        <dbReference type="Google" id="ProtNLM"/>
    </source>
</evidence>
<dbReference type="PANTHER" id="PTHR33067">
    <property type="entry name" value="RNA-DIRECTED DNA POLYMERASE-RELATED"/>
    <property type="match status" value="1"/>
</dbReference>